<evidence type="ECO:0000313" key="2">
    <source>
        <dbReference type="Proteomes" id="UP001295794"/>
    </source>
</evidence>
<dbReference type="EMBL" id="CAVNYO010000480">
    <property type="protein sequence ID" value="CAK5284454.1"/>
    <property type="molecule type" value="Genomic_DNA"/>
</dbReference>
<reference evidence="1" key="1">
    <citation type="submission" date="2023-11" db="EMBL/GenBank/DDBJ databases">
        <authorList>
            <person name="De Vega J J."/>
            <person name="De Vega J J."/>
        </authorList>
    </citation>
    <scope>NUCLEOTIDE SEQUENCE</scope>
</reference>
<keyword evidence="2" id="KW-1185">Reference proteome</keyword>
<proteinExistence type="predicted"/>
<feature type="non-terminal residue" evidence="1">
    <location>
        <position position="1"/>
    </location>
</feature>
<dbReference type="AlphaFoldDB" id="A0AAD2K851"/>
<organism evidence="1 2">
    <name type="scientific">Mycena citricolor</name>
    <dbReference type="NCBI Taxonomy" id="2018698"/>
    <lineage>
        <taxon>Eukaryota</taxon>
        <taxon>Fungi</taxon>
        <taxon>Dikarya</taxon>
        <taxon>Basidiomycota</taxon>
        <taxon>Agaricomycotina</taxon>
        <taxon>Agaricomycetes</taxon>
        <taxon>Agaricomycetidae</taxon>
        <taxon>Agaricales</taxon>
        <taxon>Marasmiineae</taxon>
        <taxon>Mycenaceae</taxon>
        <taxon>Mycena</taxon>
    </lineage>
</organism>
<dbReference type="Proteomes" id="UP001295794">
    <property type="component" value="Unassembled WGS sequence"/>
</dbReference>
<protein>
    <submittedName>
        <fullName evidence="1">Uncharacterized protein</fullName>
    </submittedName>
</protein>
<comment type="caution">
    <text evidence="1">The sequence shown here is derived from an EMBL/GenBank/DDBJ whole genome shotgun (WGS) entry which is preliminary data.</text>
</comment>
<evidence type="ECO:0000313" key="1">
    <source>
        <dbReference type="EMBL" id="CAK5284454.1"/>
    </source>
</evidence>
<gene>
    <name evidence="1" type="ORF">MYCIT1_LOCUS37709</name>
</gene>
<name>A0AAD2K851_9AGAR</name>
<sequence>PIFRVYLPMPRCQVVSNSTSRIPFSKLPLWVNLRAHANNGQERKVFESESVVAISELLATVAGQQQRSGSRRCVLVFCQVLPRVKNVLDSRERER</sequence>
<accession>A0AAD2K851</accession>